<sequence length="49" mass="5817">MKVEHLLMTVLSSQQHRKVFFSPTPRLQPSLSESKKSRKATHIFRMRHV</sequence>
<dbReference type="AlphaFoldDB" id="A0A0E9TVP6"/>
<reference evidence="2" key="1">
    <citation type="submission" date="2014-11" db="EMBL/GenBank/DDBJ databases">
        <authorList>
            <person name="Amaro Gonzalez C."/>
        </authorList>
    </citation>
    <scope>NUCLEOTIDE SEQUENCE</scope>
</reference>
<name>A0A0E9TVP6_ANGAN</name>
<evidence type="ECO:0000256" key="1">
    <source>
        <dbReference type="SAM" id="MobiDB-lite"/>
    </source>
</evidence>
<organism evidence="2">
    <name type="scientific">Anguilla anguilla</name>
    <name type="common">European freshwater eel</name>
    <name type="synonym">Muraena anguilla</name>
    <dbReference type="NCBI Taxonomy" id="7936"/>
    <lineage>
        <taxon>Eukaryota</taxon>
        <taxon>Metazoa</taxon>
        <taxon>Chordata</taxon>
        <taxon>Craniata</taxon>
        <taxon>Vertebrata</taxon>
        <taxon>Euteleostomi</taxon>
        <taxon>Actinopterygii</taxon>
        <taxon>Neopterygii</taxon>
        <taxon>Teleostei</taxon>
        <taxon>Anguilliformes</taxon>
        <taxon>Anguillidae</taxon>
        <taxon>Anguilla</taxon>
    </lineage>
</organism>
<evidence type="ECO:0000313" key="2">
    <source>
        <dbReference type="EMBL" id="JAH57547.1"/>
    </source>
</evidence>
<accession>A0A0E9TVP6</accession>
<feature type="compositionally biased region" description="Basic residues" evidence="1">
    <location>
        <begin position="36"/>
        <end position="49"/>
    </location>
</feature>
<feature type="region of interest" description="Disordered" evidence="1">
    <location>
        <begin position="24"/>
        <end position="49"/>
    </location>
</feature>
<protein>
    <submittedName>
        <fullName evidence="2">Uncharacterized protein</fullName>
    </submittedName>
</protein>
<proteinExistence type="predicted"/>
<dbReference type="EMBL" id="GBXM01051030">
    <property type="protein sequence ID" value="JAH57547.1"/>
    <property type="molecule type" value="Transcribed_RNA"/>
</dbReference>
<reference evidence="2" key="2">
    <citation type="journal article" date="2015" name="Fish Shellfish Immunol.">
        <title>Early steps in the European eel (Anguilla anguilla)-Vibrio vulnificus interaction in the gills: Role of the RtxA13 toxin.</title>
        <authorList>
            <person name="Callol A."/>
            <person name="Pajuelo D."/>
            <person name="Ebbesson L."/>
            <person name="Teles M."/>
            <person name="MacKenzie S."/>
            <person name="Amaro C."/>
        </authorList>
    </citation>
    <scope>NUCLEOTIDE SEQUENCE</scope>
</reference>